<dbReference type="RefSeq" id="WP_174137345.1">
    <property type="nucleotide sequence ID" value="NZ_JABUFE010000004.1"/>
</dbReference>
<keyword evidence="2" id="KW-1185">Reference proteome</keyword>
<protein>
    <submittedName>
        <fullName evidence="1">DUF1801 domain-containing protein</fullName>
    </submittedName>
</protein>
<sequence length="128" mass="14194">MNPENDIAAAYDAFPKDVRNVLLELRRLILTTAIDTKEVSAVTEALKWGQPSYLTKTGTTIRLGRDKASGRPAIFVHCQTSLVGEFRDMFPGVFDFQGNRAVILKDDVGSVIKPLQLCISAALTYHQR</sequence>
<proteinExistence type="predicted"/>
<dbReference type="SUPFAM" id="SSF159888">
    <property type="entry name" value="YdhG-like"/>
    <property type="match status" value="1"/>
</dbReference>
<dbReference type="Proteomes" id="UP000777935">
    <property type="component" value="Unassembled WGS sequence"/>
</dbReference>
<evidence type="ECO:0000313" key="1">
    <source>
        <dbReference type="EMBL" id="NSX54865.1"/>
    </source>
</evidence>
<gene>
    <name evidence="1" type="ORF">HRQ87_08640</name>
</gene>
<comment type="caution">
    <text evidence="1">The sequence shown here is derived from an EMBL/GenBank/DDBJ whole genome shotgun (WGS) entry which is preliminary data.</text>
</comment>
<name>A0ABX2IUY9_9RHOB</name>
<reference evidence="1 2" key="1">
    <citation type="submission" date="2020-06" db="EMBL/GenBank/DDBJ databases">
        <title>Sulfitobacter algicola sp. nov., isolated from green algae.</title>
        <authorList>
            <person name="Wang C."/>
        </authorList>
    </citation>
    <scope>NUCLEOTIDE SEQUENCE [LARGE SCALE GENOMIC DNA]</scope>
    <source>
        <strain evidence="1 2">1151</strain>
    </source>
</reference>
<accession>A0ABX2IUY9</accession>
<evidence type="ECO:0000313" key="2">
    <source>
        <dbReference type="Proteomes" id="UP000777935"/>
    </source>
</evidence>
<dbReference type="EMBL" id="JABUFE010000004">
    <property type="protein sequence ID" value="NSX54865.1"/>
    <property type="molecule type" value="Genomic_DNA"/>
</dbReference>
<organism evidence="1 2">
    <name type="scientific">Parasulfitobacter algicola</name>
    <dbReference type="NCBI Taxonomy" id="2614809"/>
    <lineage>
        <taxon>Bacteria</taxon>
        <taxon>Pseudomonadati</taxon>
        <taxon>Pseudomonadota</taxon>
        <taxon>Alphaproteobacteria</taxon>
        <taxon>Rhodobacterales</taxon>
        <taxon>Roseobacteraceae</taxon>
        <taxon>Parasulfitobacter</taxon>
    </lineage>
</organism>